<keyword evidence="2" id="KW-1185">Reference proteome</keyword>
<reference evidence="1 2" key="1">
    <citation type="journal article" date="2020" name="J Geophys Res Biogeosci">
        <title>Magnetotaxis as an Adaptation to Enable Bacterial Shuttling of Microbial Sulfur and Sulfur Cycling Across Aquatic Oxic#Anoxic Interfaces.</title>
        <authorList>
            <person name="Li J."/>
            <person name="Liu P."/>
            <person name="Wang J."/>
            <person name="Roberts A.P."/>
            <person name="Pan Y."/>
        </authorList>
    </citation>
    <scope>NUCLEOTIDE SEQUENCE [LARGE SCALE GENOMIC DNA]</scope>
    <source>
        <strain evidence="1 2">MYR-1_YQ</strain>
    </source>
</reference>
<name>A0ABS6S2J0_9BACT</name>
<accession>A0ABS6S2J0</accession>
<evidence type="ECO:0000313" key="1">
    <source>
        <dbReference type="EMBL" id="MBV6342633.1"/>
    </source>
</evidence>
<sequence length="98" mass="11027">MKNIAVAILVVAFLGLVKPPSLNIDIQNECNLHTILDVCSDNDAGGVFDNHADSFCEKIVSVEILEYVASYFPPEKHRYKFIEFSISDKPPRQNNFLV</sequence>
<proteinExistence type="predicted"/>
<dbReference type="RefSeq" id="WP_218253248.1">
    <property type="nucleotide sequence ID" value="NZ_JABXWD010000300.1"/>
</dbReference>
<protein>
    <recommendedName>
        <fullName evidence="3">Secreted protein</fullName>
    </recommendedName>
</protein>
<organism evidence="1 2">
    <name type="scientific">Candidatus Magnetobacterium casense</name>
    <dbReference type="NCBI Taxonomy" id="1455061"/>
    <lineage>
        <taxon>Bacteria</taxon>
        <taxon>Pseudomonadati</taxon>
        <taxon>Nitrospirota</taxon>
        <taxon>Thermodesulfovibrionia</taxon>
        <taxon>Thermodesulfovibrionales</taxon>
        <taxon>Candidatus Magnetobacteriaceae</taxon>
        <taxon>Candidatus Magnetobacterium</taxon>
    </lineage>
</organism>
<dbReference type="EMBL" id="JABXWD010000300">
    <property type="protein sequence ID" value="MBV6342633.1"/>
    <property type="molecule type" value="Genomic_DNA"/>
</dbReference>
<gene>
    <name evidence="1" type="ORF">HWQ67_13670</name>
</gene>
<dbReference type="Proteomes" id="UP001196980">
    <property type="component" value="Unassembled WGS sequence"/>
</dbReference>
<evidence type="ECO:0008006" key="3">
    <source>
        <dbReference type="Google" id="ProtNLM"/>
    </source>
</evidence>
<evidence type="ECO:0000313" key="2">
    <source>
        <dbReference type="Proteomes" id="UP001196980"/>
    </source>
</evidence>
<comment type="caution">
    <text evidence="1">The sequence shown here is derived from an EMBL/GenBank/DDBJ whole genome shotgun (WGS) entry which is preliminary data.</text>
</comment>